<dbReference type="Gene3D" id="1.10.10.60">
    <property type="entry name" value="Homeodomain-like"/>
    <property type="match status" value="1"/>
</dbReference>
<feature type="domain" description="DM2" evidence="6">
    <location>
        <begin position="256"/>
        <end position="335"/>
    </location>
</feature>
<reference evidence="8" key="1">
    <citation type="submission" date="2022-04" db="EMBL/GenBank/DDBJ databases">
        <title>A functionally conserved STORR gene fusion in Papaver species that diverged 16.8 million years ago.</title>
        <authorList>
            <person name="Catania T."/>
        </authorList>
    </citation>
    <scope>NUCLEOTIDE SEQUENCE</scope>
    <source>
        <strain evidence="8">S-188037</strain>
    </source>
</reference>
<evidence type="ECO:0000313" key="8">
    <source>
        <dbReference type="EMBL" id="KAI3895801.1"/>
    </source>
</evidence>
<dbReference type="SUPFAM" id="SSF47592">
    <property type="entry name" value="SWIB/MDM2 domain"/>
    <property type="match status" value="2"/>
</dbReference>
<dbReference type="AlphaFoldDB" id="A0AAD4XD70"/>
<evidence type="ECO:0000259" key="7">
    <source>
        <dbReference type="PROSITE" id="PS51998"/>
    </source>
</evidence>
<keyword evidence="4" id="KW-0539">Nucleus</keyword>
<feature type="compositionally biased region" description="Acidic residues" evidence="5">
    <location>
        <begin position="62"/>
        <end position="83"/>
    </location>
</feature>
<dbReference type="PANTHER" id="PTHR13844">
    <property type="entry name" value="SWI/SNF-RELATED MATRIX-ASSOCIATED ACTIN-DEPENDENT REGULATOR OF CHROMATIN SUBFAMILY D"/>
    <property type="match status" value="1"/>
</dbReference>
<dbReference type="Pfam" id="PF08766">
    <property type="entry name" value="DEK_C"/>
    <property type="match status" value="1"/>
</dbReference>
<keyword evidence="3" id="KW-0804">Transcription</keyword>
<feature type="compositionally biased region" description="Basic and acidic residues" evidence="5">
    <location>
        <begin position="208"/>
        <end position="220"/>
    </location>
</feature>
<dbReference type="Proteomes" id="UP001202328">
    <property type="component" value="Unassembled WGS sequence"/>
</dbReference>
<evidence type="ECO:0000256" key="5">
    <source>
        <dbReference type="SAM" id="MobiDB-lite"/>
    </source>
</evidence>
<keyword evidence="9" id="KW-1185">Reference proteome</keyword>
<evidence type="ECO:0000256" key="3">
    <source>
        <dbReference type="ARBA" id="ARBA00023163"/>
    </source>
</evidence>
<sequence>MVQDSELVERLREFLSVSDLNTTTTGIVRRKLEEDFGVDLSEKKAFIREQVDLYLQTQVEKNDDDEEEEEEVDEEEEEEEEEEPERRTSSRNGGTRKKKKVSKKANDGEKKRGGGGGFNKVCSLSPELQKIIGVPEMARTEVVKQLWAYIREKDLQDPKNKREILCDESLRDLFRVDSINMFQMNKVLSKHIWPLESDEATITPVKTEIKEQKRQQDKTEASVTPVKTEKKEKKRKQDKTEGSDDSQPKDKRQKLGFHAPLKLSDALVKFLGTGETSLSRAEVIKKMWEYIKLNNLQDPSDKRQIICDDKLKELFNLETFTGFTVAKHLAVHFVKSEQ</sequence>
<dbReference type="InterPro" id="IPR036885">
    <property type="entry name" value="SWIB_MDM2_dom_sf"/>
</dbReference>
<evidence type="ECO:0000256" key="1">
    <source>
        <dbReference type="ARBA" id="ARBA00004123"/>
    </source>
</evidence>
<evidence type="ECO:0000259" key="6">
    <source>
        <dbReference type="PROSITE" id="PS51925"/>
    </source>
</evidence>
<name>A0AAD4XD70_9MAGN</name>
<dbReference type="CDD" id="cd10567">
    <property type="entry name" value="SWIB-MDM2_like"/>
    <property type="match status" value="2"/>
</dbReference>
<dbReference type="InterPro" id="IPR014876">
    <property type="entry name" value="DEK_C"/>
</dbReference>
<evidence type="ECO:0000256" key="2">
    <source>
        <dbReference type="ARBA" id="ARBA00023015"/>
    </source>
</evidence>
<dbReference type="PROSITE" id="PS51925">
    <property type="entry name" value="SWIB_MDM2"/>
    <property type="match status" value="2"/>
</dbReference>
<feature type="domain" description="DM2" evidence="6">
    <location>
        <begin position="117"/>
        <end position="194"/>
    </location>
</feature>
<feature type="region of interest" description="Disordered" evidence="5">
    <location>
        <begin position="208"/>
        <end position="255"/>
    </location>
</feature>
<comment type="subcellular location">
    <subcellularLocation>
        <location evidence="1">Nucleus</location>
    </subcellularLocation>
</comment>
<evidence type="ECO:0000313" key="9">
    <source>
        <dbReference type="Proteomes" id="UP001202328"/>
    </source>
</evidence>
<comment type="caution">
    <text evidence="8">The sequence shown here is derived from an EMBL/GenBank/DDBJ whole genome shotgun (WGS) entry which is preliminary data.</text>
</comment>
<feature type="compositionally biased region" description="Basic residues" evidence="5">
    <location>
        <begin position="94"/>
        <end position="103"/>
    </location>
</feature>
<dbReference type="EMBL" id="JAJJMB010011896">
    <property type="protein sequence ID" value="KAI3895801.1"/>
    <property type="molecule type" value="Genomic_DNA"/>
</dbReference>
<dbReference type="SUPFAM" id="SSF109715">
    <property type="entry name" value="DEK C-terminal domain"/>
    <property type="match status" value="1"/>
</dbReference>
<dbReference type="Gene3D" id="1.10.245.10">
    <property type="entry name" value="SWIB/MDM2 domain"/>
    <property type="match status" value="2"/>
</dbReference>
<feature type="domain" description="DEK-C" evidence="7">
    <location>
        <begin position="1"/>
        <end position="56"/>
    </location>
</feature>
<accession>A0AAD4XD70</accession>
<dbReference type="Pfam" id="PF02201">
    <property type="entry name" value="SWIB"/>
    <property type="match status" value="2"/>
</dbReference>
<keyword evidence="2" id="KW-0805">Transcription regulation</keyword>
<dbReference type="InterPro" id="IPR003121">
    <property type="entry name" value="SWIB_MDM2_domain"/>
</dbReference>
<protein>
    <submittedName>
        <fullName evidence="8">Uncharacterized protein</fullName>
    </submittedName>
</protein>
<dbReference type="PROSITE" id="PS51998">
    <property type="entry name" value="DEK_C"/>
    <property type="match status" value="1"/>
</dbReference>
<dbReference type="SMART" id="SM00151">
    <property type="entry name" value="SWIB"/>
    <property type="match status" value="2"/>
</dbReference>
<dbReference type="GO" id="GO:0001181">
    <property type="term" value="F:RNA polymerase I general transcription initiation factor activity"/>
    <property type="evidence" value="ECO:0007669"/>
    <property type="project" value="UniProtKB-ARBA"/>
</dbReference>
<gene>
    <name evidence="8" type="ORF">MKW98_025592</name>
</gene>
<proteinExistence type="predicted"/>
<dbReference type="FunFam" id="1.10.245.10:FF:000004">
    <property type="entry name" value="Upstream activation factor subunit"/>
    <property type="match status" value="1"/>
</dbReference>
<dbReference type="GO" id="GO:0000500">
    <property type="term" value="C:RNA polymerase I upstream activating factor complex"/>
    <property type="evidence" value="ECO:0007669"/>
    <property type="project" value="UniProtKB-ARBA"/>
</dbReference>
<feature type="compositionally biased region" description="Basic and acidic residues" evidence="5">
    <location>
        <begin position="238"/>
        <end position="250"/>
    </location>
</feature>
<dbReference type="InterPro" id="IPR019835">
    <property type="entry name" value="SWIB_domain"/>
</dbReference>
<feature type="region of interest" description="Disordered" evidence="5">
    <location>
        <begin position="57"/>
        <end position="119"/>
    </location>
</feature>
<evidence type="ECO:0000256" key="4">
    <source>
        <dbReference type="ARBA" id="ARBA00023242"/>
    </source>
</evidence>
<organism evidence="8 9">
    <name type="scientific">Papaver atlanticum</name>
    <dbReference type="NCBI Taxonomy" id="357466"/>
    <lineage>
        <taxon>Eukaryota</taxon>
        <taxon>Viridiplantae</taxon>
        <taxon>Streptophyta</taxon>
        <taxon>Embryophyta</taxon>
        <taxon>Tracheophyta</taxon>
        <taxon>Spermatophyta</taxon>
        <taxon>Magnoliopsida</taxon>
        <taxon>Ranunculales</taxon>
        <taxon>Papaveraceae</taxon>
        <taxon>Papaveroideae</taxon>
        <taxon>Papaver</taxon>
    </lineage>
</organism>